<dbReference type="Pfam" id="PF25954">
    <property type="entry name" value="Beta-barrel_RND_2"/>
    <property type="match status" value="1"/>
</dbReference>
<evidence type="ECO:0000259" key="4">
    <source>
        <dbReference type="Pfam" id="PF25954"/>
    </source>
</evidence>
<name>A0A1T4W5A0_9BACT</name>
<dbReference type="AlphaFoldDB" id="A0A1T4W5A0"/>
<dbReference type="NCBIfam" id="TIGR01730">
    <property type="entry name" value="RND_mfp"/>
    <property type="match status" value="1"/>
</dbReference>
<dbReference type="InterPro" id="IPR058624">
    <property type="entry name" value="MdtA-like_HH"/>
</dbReference>
<evidence type="ECO:0000259" key="3">
    <source>
        <dbReference type="Pfam" id="PF25876"/>
    </source>
</evidence>
<dbReference type="Pfam" id="PF25876">
    <property type="entry name" value="HH_MFP_RND"/>
    <property type="match status" value="1"/>
</dbReference>
<dbReference type="Gene3D" id="1.10.287.470">
    <property type="entry name" value="Helix hairpin bin"/>
    <property type="match status" value="1"/>
</dbReference>
<dbReference type="InterPro" id="IPR006143">
    <property type="entry name" value="RND_pump_MFP"/>
</dbReference>
<dbReference type="EMBL" id="FUYC01000001">
    <property type="protein sequence ID" value="SKA72215.1"/>
    <property type="molecule type" value="Genomic_DNA"/>
</dbReference>
<dbReference type="Gene3D" id="2.40.30.170">
    <property type="match status" value="1"/>
</dbReference>
<organism evidence="5 6">
    <name type="scientific">Paucidesulfovibrio gracilis DSM 16080</name>
    <dbReference type="NCBI Taxonomy" id="1121449"/>
    <lineage>
        <taxon>Bacteria</taxon>
        <taxon>Pseudomonadati</taxon>
        <taxon>Thermodesulfobacteriota</taxon>
        <taxon>Desulfovibrionia</taxon>
        <taxon>Desulfovibrionales</taxon>
        <taxon>Desulfovibrionaceae</taxon>
        <taxon>Paucidesulfovibrio</taxon>
    </lineage>
</organism>
<feature type="domain" description="CusB-like beta-barrel" evidence="4">
    <location>
        <begin position="199"/>
        <end position="265"/>
    </location>
</feature>
<dbReference type="GO" id="GO:0015562">
    <property type="term" value="F:efflux transmembrane transporter activity"/>
    <property type="evidence" value="ECO:0007669"/>
    <property type="project" value="TreeGrafter"/>
</dbReference>
<evidence type="ECO:0000256" key="2">
    <source>
        <dbReference type="SAM" id="SignalP"/>
    </source>
</evidence>
<dbReference type="PANTHER" id="PTHR30469:SF15">
    <property type="entry name" value="HLYD FAMILY OF SECRETION PROTEINS"/>
    <property type="match status" value="1"/>
</dbReference>
<dbReference type="OrthoDB" id="176710at2"/>
<evidence type="ECO:0000256" key="1">
    <source>
        <dbReference type="ARBA" id="ARBA00009477"/>
    </source>
</evidence>
<protein>
    <submittedName>
        <fullName evidence="5">RND family efflux transporter, MFP subunit</fullName>
    </submittedName>
</protein>
<keyword evidence="2" id="KW-0732">Signal</keyword>
<comment type="similarity">
    <text evidence="1">Belongs to the membrane fusion protein (MFP) (TC 8.A.1) family.</text>
</comment>
<feature type="domain" description="Multidrug resistance protein MdtA-like alpha-helical hairpin" evidence="3">
    <location>
        <begin position="96"/>
        <end position="152"/>
    </location>
</feature>
<dbReference type="InterPro" id="IPR058792">
    <property type="entry name" value="Beta-barrel_RND_2"/>
</dbReference>
<dbReference type="PANTHER" id="PTHR30469">
    <property type="entry name" value="MULTIDRUG RESISTANCE PROTEIN MDTA"/>
    <property type="match status" value="1"/>
</dbReference>
<evidence type="ECO:0000313" key="5">
    <source>
        <dbReference type="EMBL" id="SKA72215.1"/>
    </source>
</evidence>
<proteinExistence type="inferred from homology"/>
<dbReference type="Proteomes" id="UP000190027">
    <property type="component" value="Unassembled WGS sequence"/>
</dbReference>
<sequence length="268" mass="29064">MPRLPLLLTLAALWLVFSTSQAVADAALDPDARPHVVSSPQSADSAAEARFSVRVQLTALQEAPLAAGIPARIRDLPLREGDSFKKGDLLVRFDCADRQAELQRAQAGFSAARTKLKANEELSRLNSVSTVEVDLSRAEVKIAEAEVAVRRAHLLYCRETAPFSGRVASLAVKRYQRVTPGEPLMTLVNPSRLEAECIVPSQWLRWLQPGLPFQLHIEETGDTVAATVDSVAPYVDPVSQTVKIRAQVTATPGLLPGMSGTARFEPPL</sequence>
<feature type="signal peptide" evidence="2">
    <location>
        <begin position="1"/>
        <end position="22"/>
    </location>
</feature>
<dbReference type="SUPFAM" id="SSF111369">
    <property type="entry name" value="HlyD-like secretion proteins"/>
    <property type="match status" value="1"/>
</dbReference>
<feature type="chain" id="PRO_5012052345" evidence="2">
    <location>
        <begin position="23"/>
        <end position="268"/>
    </location>
</feature>
<keyword evidence="6" id="KW-1185">Reference proteome</keyword>
<evidence type="ECO:0000313" key="6">
    <source>
        <dbReference type="Proteomes" id="UP000190027"/>
    </source>
</evidence>
<gene>
    <name evidence="5" type="ORF">SAMN02745704_00317</name>
</gene>
<dbReference type="STRING" id="1121449.SAMN02745704_00317"/>
<reference evidence="5 6" key="1">
    <citation type="submission" date="2017-02" db="EMBL/GenBank/DDBJ databases">
        <authorList>
            <person name="Peterson S.W."/>
        </authorList>
    </citation>
    <scope>NUCLEOTIDE SEQUENCE [LARGE SCALE GENOMIC DNA]</scope>
    <source>
        <strain evidence="5 6">DSM 16080</strain>
    </source>
</reference>
<dbReference type="RefSeq" id="WP_078715893.1">
    <property type="nucleotide sequence ID" value="NZ_FUYC01000001.1"/>
</dbReference>
<dbReference type="GO" id="GO:1990281">
    <property type="term" value="C:efflux pump complex"/>
    <property type="evidence" value="ECO:0007669"/>
    <property type="project" value="TreeGrafter"/>
</dbReference>
<accession>A0A1T4W5A0</accession>